<feature type="transmembrane region" description="Helical" evidence="2">
    <location>
        <begin position="34"/>
        <end position="58"/>
    </location>
</feature>
<keyword evidence="2" id="KW-0812">Transmembrane</keyword>
<dbReference type="EC" id="3.4.21.-" evidence="4"/>
<comment type="similarity">
    <text evidence="1">Belongs to the peptidase S49 family.</text>
</comment>
<proteinExistence type="inferred from homology"/>
<dbReference type="Proteomes" id="UP000255382">
    <property type="component" value="Unassembled WGS sequence"/>
</dbReference>
<dbReference type="AlphaFoldDB" id="A0A377ZGT3"/>
<evidence type="ECO:0000256" key="1">
    <source>
        <dbReference type="ARBA" id="ARBA00008683"/>
    </source>
</evidence>
<protein>
    <submittedName>
        <fullName evidence="4">Peptidase S49 domain-containing protein</fullName>
        <ecNumber evidence="4">3.4.21.-</ecNumber>
    </submittedName>
</protein>
<evidence type="ECO:0000313" key="4">
    <source>
        <dbReference type="EMBL" id="STU69324.1"/>
    </source>
</evidence>
<sequence length="70" mass="7646">MHGYGLAASQLQRLRDKQIPLTVAVDKMAASGGYMMACVANKIVSAPFAILGSIGVGWRRSRTLHRFLKE</sequence>
<keyword evidence="5" id="KW-1185">Reference proteome</keyword>
<organism evidence="4 5">
    <name type="scientific">Klebsiella pneumoniae subsp. ozaenae</name>
    <dbReference type="NCBI Taxonomy" id="574"/>
    <lineage>
        <taxon>Bacteria</taxon>
        <taxon>Pseudomonadati</taxon>
        <taxon>Pseudomonadota</taxon>
        <taxon>Gammaproteobacteria</taxon>
        <taxon>Enterobacterales</taxon>
        <taxon>Enterobacteriaceae</taxon>
        <taxon>Klebsiella/Raoultella group</taxon>
        <taxon>Klebsiella</taxon>
        <taxon>Klebsiella pneumoniae complex</taxon>
    </lineage>
</organism>
<dbReference type="SUPFAM" id="SSF52096">
    <property type="entry name" value="ClpP/crotonase"/>
    <property type="match status" value="1"/>
</dbReference>
<gene>
    <name evidence="4" type="primary">sohB_2</name>
    <name evidence="4" type="ORF">NCTC5050_02049</name>
</gene>
<feature type="domain" description="Peptidase S49" evidence="3">
    <location>
        <begin position="14"/>
        <end position="59"/>
    </location>
</feature>
<dbReference type="InterPro" id="IPR002142">
    <property type="entry name" value="Peptidase_S49"/>
</dbReference>
<dbReference type="GO" id="GO:0006508">
    <property type="term" value="P:proteolysis"/>
    <property type="evidence" value="ECO:0007669"/>
    <property type="project" value="InterPro"/>
</dbReference>
<dbReference type="PANTHER" id="PTHR42987:SF4">
    <property type="entry name" value="PROTEASE SOHB-RELATED"/>
    <property type="match status" value="1"/>
</dbReference>
<keyword evidence="2" id="KW-0472">Membrane</keyword>
<dbReference type="InterPro" id="IPR029045">
    <property type="entry name" value="ClpP/crotonase-like_dom_sf"/>
</dbReference>
<dbReference type="Gene3D" id="3.90.226.10">
    <property type="entry name" value="2-enoyl-CoA Hydratase, Chain A, domain 1"/>
    <property type="match status" value="1"/>
</dbReference>
<dbReference type="PANTHER" id="PTHR42987">
    <property type="entry name" value="PEPTIDASE S49"/>
    <property type="match status" value="1"/>
</dbReference>
<keyword evidence="2" id="KW-1133">Transmembrane helix</keyword>
<evidence type="ECO:0000259" key="3">
    <source>
        <dbReference type="Pfam" id="PF01343"/>
    </source>
</evidence>
<name>A0A377ZGT3_KLEPO</name>
<reference evidence="4 5" key="1">
    <citation type="submission" date="2018-06" db="EMBL/GenBank/DDBJ databases">
        <authorList>
            <consortium name="Pathogen Informatics"/>
            <person name="Doyle S."/>
        </authorList>
    </citation>
    <scope>NUCLEOTIDE SEQUENCE [LARGE SCALE GENOMIC DNA]</scope>
    <source>
        <strain evidence="4 5">NCTC5050</strain>
    </source>
</reference>
<dbReference type="Pfam" id="PF01343">
    <property type="entry name" value="Peptidase_S49"/>
    <property type="match status" value="1"/>
</dbReference>
<dbReference type="GO" id="GO:0008233">
    <property type="term" value="F:peptidase activity"/>
    <property type="evidence" value="ECO:0007669"/>
    <property type="project" value="InterPro"/>
</dbReference>
<evidence type="ECO:0000313" key="5">
    <source>
        <dbReference type="Proteomes" id="UP000255382"/>
    </source>
</evidence>
<keyword evidence="4" id="KW-0378">Hydrolase</keyword>
<accession>A0A377ZGT3</accession>
<evidence type="ECO:0000256" key="2">
    <source>
        <dbReference type="SAM" id="Phobius"/>
    </source>
</evidence>
<dbReference type="EMBL" id="UGLZ01000004">
    <property type="protein sequence ID" value="STU69324.1"/>
    <property type="molecule type" value="Genomic_DNA"/>
</dbReference>